<dbReference type="InterPro" id="IPR012935">
    <property type="entry name" value="NuBaID_N"/>
</dbReference>
<comment type="function">
    <text evidence="6">Required for proper positioning of a substantial amount of TPR at the nuclear basket (NB) through interaction with TPR.</text>
</comment>
<reference evidence="9 10" key="1">
    <citation type="journal article" date="2011" name="Science">
        <title>The ecoresponsive genome of Daphnia pulex.</title>
        <authorList>
            <person name="Colbourne J.K."/>
            <person name="Pfrender M.E."/>
            <person name="Gilbert D."/>
            <person name="Thomas W.K."/>
            <person name="Tucker A."/>
            <person name="Oakley T.H."/>
            <person name="Tokishita S."/>
            <person name="Aerts A."/>
            <person name="Arnold G.J."/>
            <person name="Basu M.K."/>
            <person name="Bauer D.J."/>
            <person name="Caceres C.E."/>
            <person name="Carmel L."/>
            <person name="Casola C."/>
            <person name="Choi J.H."/>
            <person name="Detter J.C."/>
            <person name="Dong Q."/>
            <person name="Dusheyko S."/>
            <person name="Eads B.D."/>
            <person name="Frohlich T."/>
            <person name="Geiler-Samerotte K.A."/>
            <person name="Gerlach D."/>
            <person name="Hatcher P."/>
            <person name="Jogdeo S."/>
            <person name="Krijgsveld J."/>
            <person name="Kriventseva E.V."/>
            <person name="Kultz D."/>
            <person name="Laforsch C."/>
            <person name="Lindquist E."/>
            <person name="Lopez J."/>
            <person name="Manak J.R."/>
            <person name="Muller J."/>
            <person name="Pangilinan J."/>
            <person name="Patwardhan R.P."/>
            <person name="Pitluck S."/>
            <person name="Pritham E.J."/>
            <person name="Rechtsteiner A."/>
            <person name="Rho M."/>
            <person name="Rogozin I.B."/>
            <person name="Sakarya O."/>
            <person name="Salamov A."/>
            <person name="Schaack S."/>
            <person name="Shapiro H."/>
            <person name="Shiga Y."/>
            <person name="Skalitzky C."/>
            <person name="Smith Z."/>
            <person name="Souvorov A."/>
            <person name="Sung W."/>
            <person name="Tang Z."/>
            <person name="Tsuchiya D."/>
            <person name="Tu H."/>
            <person name="Vos H."/>
            <person name="Wang M."/>
            <person name="Wolf Y.I."/>
            <person name="Yamagata H."/>
            <person name="Yamada T."/>
            <person name="Ye Y."/>
            <person name="Shaw J.R."/>
            <person name="Andrews J."/>
            <person name="Crease T.J."/>
            <person name="Tang H."/>
            <person name="Lucas S.M."/>
            <person name="Robertson H.M."/>
            <person name="Bork P."/>
            <person name="Koonin E.V."/>
            <person name="Zdobnov E.M."/>
            <person name="Grigoriev I.V."/>
            <person name="Lynch M."/>
            <person name="Boore J.L."/>
        </authorList>
    </citation>
    <scope>NUCLEOTIDE SEQUENCE [LARGE SCALE GENOMIC DNA]</scope>
</reference>
<keyword evidence="3" id="KW-0863">Zinc-finger</keyword>
<dbReference type="Pfam" id="PF07967">
    <property type="entry name" value="zf-C3HC"/>
    <property type="match status" value="1"/>
</dbReference>
<feature type="domain" description="C3HC-type" evidence="7">
    <location>
        <begin position="29"/>
        <end position="138"/>
    </location>
</feature>
<dbReference type="InterPro" id="IPR013909">
    <property type="entry name" value="NuBaID_C"/>
</dbReference>
<comment type="subcellular location">
    <subcellularLocation>
        <location evidence="1">Nucleus</location>
    </subcellularLocation>
</comment>
<evidence type="ECO:0000259" key="8">
    <source>
        <dbReference type="Pfam" id="PF08600"/>
    </source>
</evidence>
<dbReference type="OMA" id="WKQYAQA"/>
<evidence type="ECO:0000256" key="5">
    <source>
        <dbReference type="ARBA" id="ARBA00023242"/>
    </source>
</evidence>
<proteinExistence type="predicted"/>
<evidence type="ECO:0000256" key="3">
    <source>
        <dbReference type="ARBA" id="ARBA00022771"/>
    </source>
</evidence>
<dbReference type="Pfam" id="PF08600">
    <property type="entry name" value="NuBaID_C"/>
    <property type="match status" value="1"/>
</dbReference>
<accession>E9G1T9</accession>
<keyword evidence="2" id="KW-0479">Metal-binding</keyword>
<dbReference type="AlphaFoldDB" id="E9G1T9"/>
<dbReference type="PhylomeDB" id="E9G1T9"/>
<dbReference type="InParanoid" id="E9G1T9"/>
<dbReference type="GO" id="GO:0008270">
    <property type="term" value="F:zinc ion binding"/>
    <property type="evidence" value="ECO:0007669"/>
    <property type="project" value="UniProtKB-KW"/>
</dbReference>
<organism evidence="9 10">
    <name type="scientific">Daphnia pulex</name>
    <name type="common">Water flea</name>
    <dbReference type="NCBI Taxonomy" id="6669"/>
    <lineage>
        <taxon>Eukaryota</taxon>
        <taxon>Metazoa</taxon>
        <taxon>Ecdysozoa</taxon>
        <taxon>Arthropoda</taxon>
        <taxon>Crustacea</taxon>
        <taxon>Branchiopoda</taxon>
        <taxon>Diplostraca</taxon>
        <taxon>Cladocera</taxon>
        <taxon>Anomopoda</taxon>
        <taxon>Daphniidae</taxon>
        <taxon>Daphnia</taxon>
    </lineage>
</organism>
<dbReference type="PANTHER" id="PTHR15835:SF6">
    <property type="entry name" value="ZINC FINGER C3HC-TYPE PROTEIN 1"/>
    <property type="match status" value="1"/>
</dbReference>
<evidence type="ECO:0000259" key="7">
    <source>
        <dbReference type="Pfam" id="PF07967"/>
    </source>
</evidence>
<feature type="domain" description="NuBaID C-terminal" evidence="8">
    <location>
        <begin position="179"/>
        <end position="253"/>
    </location>
</feature>
<keyword evidence="4" id="KW-0862">Zinc</keyword>
<dbReference type="KEGG" id="dpx:DAPPUDRAFT_307768"/>
<dbReference type="Proteomes" id="UP000000305">
    <property type="component" value="Unassembled WGS sequence"/>
</dbReference>
<evidence type="ECO:0000256" key="1">
    <source>
        <dbReference type="ARBA" id="ARBA00004123"/>
    </source>
</evidence>
<dbReference type="STRING" id="6669.E9G1T9"/>
<dbReference type="HOGENOM" id="CLU_963986_0_0_1"/>
<dbReference type="PANTHER" id="PTHR15835">
    <property type="entry name" value="NUCLEAR-INTERACTING PARTNER OF ALK"/>
    <property type="match status" value="1"/>
</dbReference>
<sequence>MSTLNRKRKLDQTLIQKLYHDVPSKDPTRESFLKRLKTYDVFNWSGKPVDPPQCALHGWEIAEKDVLKCVMCHQFMSVTLPSPIKDAPYKHACSKLKSRLASAHSKFCLYSTNQVPDSVLEIEHVSNMELQDTIQQQLLAFKNVEALCKVSELQDEIKEIFDWFLETTAIPDVHLSSFTFVLTGWKFLQDDMLLKCDYCNRKWSIEPYLSQTNLTEKNDSVRTTVDPVAQHQRWCAWRAPTRGWKSRLLQLQQLKESRCREKRSRLSSDSCESLTDRMRTVRKLLNGTL</sequence>
<keyword evidence="10" id="KW-1185">Reference proteome</keyword>
<evidence type="ECO:0000256" key="2">
    <source>
        <dbReference type="ARBA" id="ARBA00022723"/>
    </source>
</evidence>
<keyword evidence="5" id="KW-0539">Nucleus</keyword>
<evidence type="ECO:0000313" key="9">
    <source>
        <dbReference type="EMBL" id="EFX86755.1"/>
    </source>
</evidence>
<gene>
    <name evidence="9" type="ORF">DAPPUDRAFT_307768</name>
</gene>
<name>E9G1T9_DAPPU</name>
<dbReference type="GO" id="GO:0005634">
    <property type="term" value="C:nucleus"/>
    <property type="evidence" value="ECO:0007669"/>
    <property type="project" value="UniProtKB-SubCell"/>
</dbReference>
<evidence type="ECO:0008006" key="11">
    <source>
        <dbReference type="Google" id="ProtNLM"/>
    </source>
</evidence>
<evidence type="ECO:0000256" key="4">
    <source>
        <dbReference type="ARBA" id="ARBA00022833"/>
    </source>
</evidence>
<protein>
    <recommendedName>
        <fullName evidence="11">C3HC-type domain-containing protein</fullName>
    </recommendedName>
</protein>
<evidence type="ECO:0000313" key="10">
    <source>
        <dbReference type="Proteomes" id="UP000000305"/>
    </source>
</evidence>
<dbReference type="EMBL" id="GL732529">
    <property type="protein sequence ID" value="EFX86755.1"/>
    <property type="molecule type" value="Genomic_DNA"/>
</dbReference>
<dbReference type="eggNOG" id="KOG4765">
    <property type="taxonomic scope" value="Eukaryota"/>
</dbReference>
<dbReference type="OrthoDB" id="6335187at2759"/>
<evidence type="ECO:0000256" key="6">
    <source>
        <dbReference type="ARBA" id="ARBA00044931"/>
    </source>
</evidence>